<dbReference type="Proteomes" id="UP000008144">
    <property type="component" value="Chromosome 10"/>
</dbReference>
<name>H2Y3L6_CIOIN</name>
<sequence>MFFLLPNGKRKSNEKVSRLPSPYCNLFLKCLVLLIKVMNI</sequence>
<accession>H2Y3L6</accession>
<dbReference type="HOGENOM" id="CLU_3299052_0_0_1"/>
<evidence type="ECO:0000313" key="2">
    <source>
        <dbReference type="Proteomes" id="UP000008144"/>
    </source>
</evidence>
<reference evidence="2" key="1">
    <citation type="journal article" date="2002" name="Science">
        <title>The draft genome of Ciona intestinalis: insights into chordate and vertebrate origins.</title>
        <authorList>
            <person name="Dehal P."/>
            <person name="Satou Y."/>
            <person name="Campbell R.K."/>
            <person name="Chapman J."/>
            <person name="Degnan B."/>
            <person name="De Tomaso A."/>
            <person name="Davidson B."/>
            <person name="Di Gregorio A."/>
            <person name="Gelpke M."/>
            <person name="Goodstein D.M."/>
            <person name="Harafuji N."/>
            <person name="Hastings K.E."/>
            <person name="Ho I."/>
            <person name="Hotta K."/>
            <person name="Huang W."/>
            <person name="Kawashima T."/>
            <person name="Lemaire P."/>
            <person name="Martinez D."/>
            <person name="Meinertzhagen I.A."/>
            <person name="Necula S."/>
            <person name="Nonaka M."/>
            <person name="Putnam N."/>
            <person name="Rash S."/>
            <person name="Saiga H."/>
            <person name="Satake M."/>
            <person name="Terry A."/>
            <person name="Yamada L."/>
            <person name="Wang H.G."/>
            <person name="Awazu S."/>
            <person name="Azumi K."/>
            <person name="Boore J."/>
            <person name="Branno M."/>
            <person name="Chin-Bow S."/>
            <person name="DeSantis R."/>
            <person name="Doyle S."/>
            <person name="Francino P."/>
            <person name="Keys D.N."/>
            <person name="Haga S."/>
            <person name="Hayashi H."/>
            <person name="Hino K."/>
            <person name="Imai K.S."/>
            <person name="Inaba K."/>
            <person name="Kano S."/>
            <person name="Kobayashi K."/>
            <person name="Kobayashi M."/>
            <person name="Lee B.I."/>
            <person name="Makabe K.W."/>
            <person name="Manohar C."/>
            <person name="Matassi G."/>
            <person name="Medina M."/>
            <person name="Mochizuki Y."/>
            <person name="Mount S."/>
            <person name="Morishita T."/>
            <person name="Miura S."/>
            <person name="Nakayama A."/>
            <person name="Nishizaka S."/>
            <person name="Nomoto H."/>
            <person name="Ohta F."/>
            <person name="Oishi K."/>
            <person name="Rigoutsos I."/>
            <person name="Sano M."/>
            <person name="Sasaki A."/>
            <person name="Sasakura Y."/>
            <person name="Shoguchi E."/>
            <person name="Shin-i T."/>
            <person name="Spagnuolo A."/>
            <person name="Stainier D."/>
            <person name="Suzuki M.M."/>
            <person name="Tassy O."/>
            <person name="Takatori N."/>
            <person name="Tokuoka M."/>
            <person name="Yagi K."/>
            <person name="Yoshizaki F."/>
            <person name="Wada S."/>
            <person name="Zhang C."/>
            <person name="Hyatt P.D."/>
            <person name="Larimer F."/>
            <person name="Detter C."/>
            <person name="Doggett N."/>
            <person name="Glavina T."/>
            <person name="Hawkins T."/>
            <person name="Richardson P."/>
            <person name="Lucas S."/>
            <person name="Kohara Y."/>
            <person name="Levine M."/>
            <person name="Satoh N."/>
            <person name="Rokhsar D.S."/>
        </authorList>
    </citation>
    <scope>NUCLEOTIDE SEQUENCE [LARGE SCALE GENOMIC DNA]</scope>
</reference>
<dbReference type="EMBL" id="EAAA01000496">
    <property type="status" value="NOT_ANNOTATED_CDS"/>
    <property type="molecule type" value="Genomic_DNA"/>
</dbReference>
<reference evidence="1" key="3">
    <citation type="submission" date="2025-08" db="UniProtKB">
        <authorList>
            <consortium name="Ensembl"/>
        </authorList>
    </citation>
    <scope>IDENTIFICATION</scope>
</reference>
<dbReference type="InParanoid" id="H2Y3L6"/>
<reference evidence="1" key="4">
    <citation type="submission" date="2025-09" db="UniProtKB">
        <authorList>
            <consortium name="Ensembl"/>
        </authorList>
    </citation>
    <scope>IDENTIFICATION</scope>
</reference>
<dbReference type="Ensembl" id="ENSCINT00000036310.1">
    <property type="protein sequence ID" value="ENSCINP00000036501.1"/>
    <property type="gene ID" value="ENSCING00000020138.1"/>
</dbReference>
<dbReference type="AlphaFoldDB" id="H2Y3L6"/>
<reference evidence="1" key="2">
    <citation type="journal article" date="2008" name="Genome Biol.">
        <title>Improved genome assembly and evidence-based global gene model set for the chordate Ciona intestinalis: new insight into intron and operon populations.</title>
        <authorList>
            <person name="Satou Y."/>
            <person name="Mineta K."/>
            <person name="Ogasawara M."/>
            <person name="Sasakura Y."/>
            <person name="Shoguchi E."/>
            <person name="Ueno K."/>
            <person name="Yamada L."/>
            <person name="Matsumoto J."/>
            <person name="Wasserscheid J."/>
            <person name="Dewar K."/>
            <person name="Wiley G.B."/>
            <person name="Macmil S.L."/>
            <person name="Roe B.A."/>
            <person name="Zeller R.W."/>
            <person name="Hastings K.E."/>
            <person name="Lemaire P."/>
            <person name="Lindquist E."/>
            <person name="Endo T."/>
            <person name="Hotta K."/>
            <person name="Inaba K."/>
        </authorList>
    </citation>
    <scope>NUCLEOTIDE SEQUENCE [LARGE SCALE GENOMIC DNA]</scope>
    <source>
        <strain evidence="1">wild type</strain>
    </source>
</reference>
<organism evidence="1 2">
    <name type="scientific">Ciona intestinalis</name>
    <name type="common">Transparent sea squirt</name>
    <name type="synonym">Ascidia intestinalis</name>
    <dbReference type="NCBI Taxonomy" id="7719"/>
    <lineage>
        <taxon>Eukaryota</taxon>
        <taxon>Metazoa</taxon>
        <taxon>Chordata</taxon>
        <taxon>Tunicata</taxon>
        <taxon>Ascidiacea</taxon>
        <taxon>Phlebobranchia</taxon>
        <taxon>Cionidae</taxon>
        <taxon>Ciona</taxon>
    </lineage>
</organism>
<proteinExistence type="predicted"/>
<keyword evidence="2" id="KW-1185">Reference proteome</keyword>
<protein>
    <submittedName>
        <fullName evidence="1">Uncharacterized protein</fullName>
    </submittedName>
</protein>
<evidence type="ECO:0000313" key="1">
    <source>
        <dbReference type="Ensembl" id="ENSCINP00000036501.1"/>
    </source>
</evidence>